<evidence type="ECO:0000256" key="3">
    <source>
        <dbReference type="ARBA" id="ARBA00022989"/>
    </source>
</evidence>
<dbReference type="Pfam" id="PF00335">
    <property type="entry name" value="Tetraspanin"/>
    <property type="match status" value="1"/>
</dbReference>
<comment type="caution">
    <text evidence="6">The sequence shown here is derived from an EMBL/GenBank/DDBJ whole genome shotgun (WGS) entry which is preliminary data.</text>
</comment>
<reference evidence="6 7" key="2">
    <citation type="submission" date="2020-07" db="EMBL/GenBank/DDBJ databases">
        <title>Genome assembly of wild tea tree DASZ reveals pedigree and selection history of tea varieties.</title>
        <authorList>
            <person name="Zhang W."/>
        </authorList>
    </citation>
    <scope>NUCLEOTIDE SEQUENCE [LARGE SCALE GENOMIC DNA]</scope>
    <source>
        <strain evidence="7">cv. G240</strain>
        <tissue evidence="6">Leaf</tissue>
    </source>
</reference>
<evidence type="ECO:0000256" key="1">
    <source>
        <dbReference type="ARBA" id="ARBA00004141"/>
    </source>
</evidence>
<gene>
    <name evidence="6" type="ORF">HYC85_018496</name>
</gene>
<evidence type="ECO:0008006" key="8">
    <source>
        <dbReference type="Google" id="ProtNLM"/>
    </source>
</evidence>
<keyword evidence="7" id="KW-1185">Reference proteome</keyword>
<evidence type="ECO:0000256" key="2">
    <source>
        <dbReference type="ARBA" id="ARBA00022692"/>
    </source>
</evidence>
<name>A0A7J7GUG5_CAMSI</name>
<comment type="subcellular location">
    <subcellularLocation>
        <location evidence="1">Membrane</location>
        <topology evidence="1">Multi-pass membrane protein</topology>
    </subcellularLocation>
</comment>
<feature type="transmembrane region" description="Helical" evidence="5">
    <location>
        <begin position="12"/>
        <end position="35"/>
    </location>
</feature>
<dbReference type="EMBL" id="JACBKZ010000008">
    <property type="protein sequence ID" value="KAF5944419.1"/>
    <property type="molecule type" value="Genomic_DNA"/>
</dbReference>
<evidence type="ECO:0000313" key="6">
    <source>
        <dbReference type="EMBL" id="KAF5944419.1"/>
    </source>
</evidence>
<reference evidence="7" key="1">
    <citation type="journal article" date="2020" name="Nat. Commun.">
        <title>Genome assembly of wild tea tree DASZ reveals pedigree and selection history of tea varieties.</title>
        <authorList>
            <person name="Zhang W."/>
            <person name="Zhang Y."/>
            <person name="Qiu H."/>
            <person name="Guo Y."/>
            <person name="Wan H."/>
            <person name="Zhang X."/>
            <person name="Scossa F."/>
            <person name="Alseekh S."/>
            <person name="Zhang Q."/>
            <person name="Wang P."/>
            <person name="Xu L."/>
            <person name="Schmidt M.H."/>
            <person name="Jia X."/>
            <person name="Li D."/>
            <person name="Zhu A."/>
            <person name="Guo F."/>
            <person name="Chen W."/>
            <person name="Ni D."/>
            <person name="Usadel B."/>
            <person name="Fernie A.R."/>
            <person name="Wen W."/>
        </authorList>
    </citation>
    <scope>NUCLEOTIDE SEQUENCE [LARGE SCALE GENOMIC DNA]</scope>
    <source>
        <strain evidence="7">cv. G240</strain>
    </source>
</reference>
<feature type="transmembrane region" description="Helical" evidence="5">
    <location>
        <begin position="90"/>
        <end position="113"/>
    </location>
</feature>
<dbReference type="Proteomes" id="UP000593564">
    <property type="component" value="Unassembled WGS sequence"/>
</dbReference>
<keyword evidence="4 5" id="KW-0472">Membrane</keyword>
<protein>
    <recommendedName>
        <fullName evidence="8">Tetraspanin-19-like</fullName>
    </recommendedName>
</protein>
<feature type="transmembrane region" description="Helical" evidence="5">
    <location>
        <begin position="145"/>
        <end position="164"/>
    </location>
</feature>
<proteinExistence type="predicted"/>
<feature type="transmembrane region" description="Helical" evidence="5">
    <location>
        <begin position="55"/>
        <end position="78"/>
    </location>
</feature>
<dbReference type="AlphaFoldDB" id="A0A7J7GUG5"/>
<evidence type="ECO:0000313" key="7">
    <source>
        <dbReference type="Proteomes" id="UP000593564"/>
    </source>
</evidence>
<organism evidence="6 7">
    <name type="scientific">Camellia sinensis</name>
    <name type="common">Tea plant</name>
    <name type="synonym">Thea sinensis</name>
    <dbReference type="NCBI Taxonomy" id="4442"/>
    <lineage>
        <taxon>Eukaryota</taxon>
        <taxon>Viridiplantae</taxon>
        <taxon>Streptophyta</taxon>
        <taxon>Embryophyta</taxon>
        <taxon>Tracheophyta</taxon>
        <taxon>Spermatophyta</taxon>
        <taxon>Magnoliopsida</taxon>
        <taxon>eudicotyledons</taxon>
        <taxon>Gunneridae</taxon>
        <taxon>Pentapetalae</taxon>
        <taxon>asterids</taxon>
        <taxon>Ericales</taxon>
        <taxon>Theaceae</taxon>
        <taxon>Camellia</taxon>
    </lineage>
</organism>
<evidence type="ECO:0000256" key="5">
    <source>
        <dbReference type="SAM" id="Phobius"/>
    </source>
</evidence>
<evidence type="ECO:0000256" key="4">
    <source>
        <dbReference type="ARBA" id="ARBA00023136"/>
    </source>
</evidence>
<keyword evidence="3 5" id="KW-1133">Transmembrane helix</keyword>
<accession>A0A7J7GUG5</accession>
<sequence>MARIVKSCLQLLLKLVNSTLGIVGISMILYSIWMVRVWQRDLDDSSSSSLHYNHFSLPWSIHGFLGIGIAMCAIACLGHIAADTANACCLSCYMVMIFVLLLVETAFMADIFLNSDWEKDLPEDPTGRFDDFIDFVKSNFDTCKWMALLTVLAQGCSILVATVLRTLDEKDKRRNYDNDDGDYSTVPGLPFLNHPMPVQPLPYTVADLPFPSKTETWKMNK</sequence>
<dbReference type="GO" id="GO:0016020">
    <property type="term" value="C:membrane"/>
    <property type="evidence" value="ECO:0007669"/>
    <property type="project" value="UniProtKB-SubCell"/>
</dbReference>
<dbReference type="InterPro" id="IPR018499">
    <property type="entry name" value="Tetraspanin/Peripherin"/>
</dbReference>
<keyword evidence="2 5" id="KW-0812">Transmembrane</keyword>